<dbReference type="GO" id="GO:0005802">
    <property type="term" value="C:trans-Golgi network"/>
    <property type="evidence" value="ECO:0007669"/>
    <property type="project" value="InterPro"/>
</dbReference>
<dbReference type="PANTHER" id="PTHR32059">
    <property type="entry name" value="RAB11-BINDING PROTEIN RELCH"/>
    <property type="match status" value="1"/>
</dbReference>
<dbReference type="InterPro" id="IPR016024">
    <property type="entry name" value="ARM-type_fold"/>
</dbReference>
<dbReference type="EMBL" id="JAXCGZ010004339">
    <property type="protein sequence ID" value="KAK7081924.1"/>
    <property type="molecule type" value="Genomic_DNA"/>
</dbReference>
<dbReference type="PROSITE" id="PS50896">
    <property type="entry name" value="LISH"/>
    <property type="match status" value="1"/>
</dbReference>
<dbReference type="PROSITE" id="PS50077">
    <property type="entry name" value="HEAT_REPEAT"/>
    <property type="match status" value="1"/>
</dbReference>
<dbReference type="GO" id="GO:0032367">
    <property type="term" value="P:intracellular cholesterol transport"/>
    <property type="evidence" value="ECO:0007669"/>
    <property type="project" value="InterPro"/>
</dbReference>
<organism evidence="4 5">
    <name type="scientific">Halocaridina rubra</name>
    <name type="common">Hawaiian red shrimp</name>
    <dbReference type="NCBI Taxonomy" id="373956"/>
    <lineage>
        <taxon>Eukaryota</taxon>
        <taxon>Metazoa</taxon>
        <taxon>Ecdysozoa</taxon>
        <taxon>Arthropoda</taxon>
        <taxon>Crustacea</taxon>
        <taxon>Multicrustacea</taxon>
        <taxon>Malacostraca</taxon>
        <taxon>Eumalacostraca</taxon>
        <taxon>Eucarida</taxon>
        <taxon>Decapoda</taxon>
        <taxon>Pleocyemata</taxon>
        <taxon>Caridea</taxon>
        <taxon>Atyoidea</taxon>
        <taxon>Atyidae</taxon>
        <taxon>Halocaridina</taxon>
    </lineage>
</organism>
<reference evidence="4 5" key="1">
    <citation type="submission" date="2023-11" db="EMBL/GenBank/DDBJ databases">
        <title>Halocaridina rubra genome assembly.</title>
        <authorList>
            <person name="Smith C."/>
        </authorList>
    </citation>
    <scope>NUCLEOTIDE SEQUENCE [LARGE SCALE GENOMIC DNA]</scope>
    <source>
        <strain evidence="4">EP-1</strain>
        <tissue evidence="4">Whole</tissue>
    </source>
</reference>
<feature type="repeat" description="HEAT" evidence="1">
    <location>
        <begin position="1061"/>
        <end position="1099"/>
    </location>
</feature>
<evidence type="ECO:0000256" key="2">
    <source>
        <dbReference type="SAM" id="Coils"/>
    </source>
</evidence>
<dbReference type="InterPro" id="IPR006594">
    <property type="entry name" value="LisH"/>
</dbReference>
<dbReference type="InterPro" id="IPR021133">
    <property type="entry name" value="HEAT_type_2"/>
</dbReference>
<dbReference type="SUPFAM" id="SSF48371">
    <property type="entry name" value="ARM repeat"/>
    <property type="match status" value="1"/>
</dbReference>
<dbReference type="Gene3D" id="1.25.10.10">
    <property type="entry name" value="Leucine-rich Repeat Variant"/>
    <property type="match status" value="2"/>
</dbReference>
<feature type="region of interest" description="Disordered" evidence="3">
    <location>
        <begin position="303"/>
        <end position="325"/>
    </location>
</feature>
<keyword evidence="5" id="KW-1185">Reference proteome</keyword>
<feature type="region of interest" description="Disordered" evidence="3">
    <location>
        <begin position="1"/>
        <end position="36"/>
    </location>
</feature>
<evidence type="ECO:0000256" key="3">
    <source>
        <dbReference type="SAM" id="MobiDB-lite"/>
    </source>
</evidence>
<keyword evidence="2" id="KW-0175">Coiled coil</keyword>
<dbReference type="PANTHER" id="PTHR32059:SF0">
    <property type="entry name" value="RAB11-BINDING PROTEIN RELCH"/>
    <property type="match status" value="1"/>
</dbReference>
<sequence length="1285" mass="142375">MADGDPVEDVLKEEKTTLPTPSSETKKRERSSASTSVPWDDIAAKLLQEKLLLTALELHTELTEAGYELPRLRDYFSNPANFEKFASKSYTDLQSSSVPAGTPLARSTSQTTLDSLDWGHLSEDGERAVDERIAVLEFELRKARETIQGLRTNLTQATEAKPVCLGIQEADKDVFVVSLSSIRPHEKRTLNYLINEYLVTNSYKLTAITFADENDDQDFEHWDDVGLNIGRPPNLAQLLRGSGHSLTQHNSCACQTDPPDEDRNLYKHYEDQILSLQMEVQELTRKCDSQERELQYMKRKSSTPYVTPLHTPNKPSESRLGDNNNYTDMRNPIAMEAIGRESPEGTSDNEETSGGGGFVMVNTSSTPPQVHIGNVPTDNIDDCGTQKLLHDSSLDVVHSERVDLEEPLIGGFDDPADSIEALIQATSEAVQEVSERLGEAIDNKSEMDDVRTSTPDENVQDSLSVNDVIPTLDEITLGPDVVDVHVGEDANGQKTIDEYLAKLKSEAQKLLRVSSKRHPPESFEERILQSSLHHTIHKKSRVQVEVATLGQGGRDLLDVVVSSLHNISPNVILAKREELLPLLIYGVSLHKDAKERERLLHLLFNLIKRPNEDQRNAILTGLVGLARILGANKLEGELLPQCWEQLTHKYVERRLLVAQSTAALSPYTPPPLRNSLLLSMLLQLLAPGGEKELSVREAALISLSLLVTYLDDKDKIPILVETLIYCLEHVNGNSDGPNASVDISYMKRPPTYSSGTDHLLTSLGIWTVEMNSLNLLLSPLLVKLSHLTSNMKQQLESQVSQNHTHQSVVALVDALIKIIPYILANLINTMPLGEEEENVSVLPVSCSAVEELSIIMGSKTNAEAALNKLHKYLAKEWYKSWNEYEYISKSFIPDLVDILCMLDASVELVIQSFIKLFCELNVCLGQHTTSSCITPVFLKHLTIDEGGLELVREGKTGLTGSLVIVYTVALLASSQGSAERQEELEGFLTRQISILALCRAQLDSLYVTISSLLLSPRNQESVLGALWSCVVHKSSMVRKCSAGLWGIVVECVEDAALGTRVIPALVTLATDPDISVRASAVHPLAVVITTSTNSEVLDKVWLQLETLCDDPSITDNLDFQLALVRACTALAHSSHPRLIHEFLLPRMCRMAMDGRHSEEDWSILGLSLLQAYSTLTCCHLPDHVIAHFVLPPMHQLQKTMGSATFEHMETITDLIKEYNLRTQSSQGVERRKTNISLTGALPVHPGMDDMKNRMSKMFAARPSTNVLQAKASAINASLPGFWKKK</sequence>
<name>A0AAN9ABQ2_HALRR</name>
<feature type="region of interest" description="Disordered" evidence="3">
    <location>
        <begin position="338"/>
        <end position="378"/>
    </location>
</feature>
<dbReference type="Proteomes" id="UP001381693">
    <property type="component" value="Unassembled WGS sequence"/>
</dbReference>
<gene>
    <name evidence="4" type="ORF">SK128_015159</name>
</gene>
<evidence type="ECO:0000313" key="5">
    <source>
        <dbReference type="Proteomes" id="UP001381693"/>
    </source>
</evidence>
<proteinExistence type="predicted"/>
<dbReference type="InterPro" id="IPR011989">
    <property type="entry name" value="ARM-like"/>
</dbReference>
<feature type="coiled-coil region" evidence="2">
    <location>
        <begin position="266"/>
        <end position="300"/>
    </location>
</feature>
<comment type="caution">
    <text evidence="4">The sequence shown here is derived from an EMBL/GenBank/DDBJ whole genome shotgun (WGS) entry which is preliminary data.</text>
</comment>
<dbReference type="InterPro" id="IPR040362">
    <property type="entry name" value="RELCH"/>
</dbReference>
<evidence type="ECO:0000256" key="1">
    <source>
        <dbReference type="PROSITE-ProRule" id="PRU00103"/>
    </source>
</evidence>
<dbReference type="SMART" id="SM00667">
    <property type="entry name" value="LisH"/>
    <property type="match status" value="1"/>
</dbReference>
<feature type="coiled-coil region" evidence="2">
    <location>
        <begin position="133"/>
        <end position="160"/>
    </location>
</feature>
<protein>
    <recommendedName>
        <fullName evidence="6">LisH domain-containing protein</fullName>
    </recommendedName>
</protein>
<accession>A0AAN9ABQ2</accession>
<evidence type="ECO:0000313" key="4">
    <source>
        <dbReference type="EMBL" id="KAK7081924.1"/>
    </source>
</evidence>
<dbReference type="GO" id="GO:0055037">
    <property type="term" value="C:recycling endosome"/>
    <property type="evidence" value="ECO:0007669"/>
    <property type="project" value="TreeGrafter"/>
</dbReference>
<evidence type="ECO:0008006" key="6">
    <source>
        <dbReference type="Google" id="ProtNLM"/>
    </source>
</evidence>